<dbReference type="AlphaFoldDB" id="A0A7C8YW95"/>
<name>A0A7C8YW95_OPUST</name>
<reference evidence="1" key="2">
    <citation type="submission" date="2020-07" db="EMBL/GenBank/DDBJ databases">
        <authorList>
            <person name="Vera ALvarez R."/>
            <person name="Arias-Moreno D.M."/>
            <person name="Jimenez-Jacinto V."/>
            <person name="Jimenez-Bremont J.F."/>
            <person name="Swaminathan K."/>
            <person name="Moose S.P."/>
            <person name="Guerrero-Gonzalez M.L."/>
            <person name="Marino-Ramirez L."/>
            <person name="Landsman D."/>
            <person name="Rodriguez-Kessler M."/>
            <person name="Delgado-Sanchez P."/>
        </authorList>
    </citation>
    <scope>NUCLEOTIDE SEQUENCE</scope>
    <source>
        <tissue evidence="1">Cladode</tissue>
    </source>
</reference>
<protein>
    <submittedName>
        <fullName evidence="1">Uncharacterized protein</fullName>
    </submittedName>
</protein>
<sequence>MIFCLFLVVRKYIQYFSFEMFICCTLHRRFPKFKWNRIEEIETTKRLLVQYGDFVIRVWWVVSIANFVKIISRFGGFNQWIPVDITWVLTLDLGAHFTICCSI</sequence>
<reference evidence="1" key="1">
    <citation type="journal article" date="2013" name="J. Plant Res.">
        <title>Effect of fungi and light on seed germination of three Opuntia species from semiarid lands of central Mexico.</title>
        <authorList>
            <person name="Delgado-Sanchez P."/>
            <person name="Jimenez-Bremont J.F."/>
            <person name="Guerrero-Gonzalez Mde L."/>
            <person name="Flores J."/>
        </authorList>
    </citation>
    <scope>NUCLEOTIDE SEQUENCE</scope>
    <source>
        <tissue evidence="1">Cladode</tissue>
    </source>
</reference>
<dbReference type="EMBL" id="GISG01064878">
    <property type="protein sequence ID" value="MBA4628139.1"/>
    <property type="molecule type" value="Transcribed_RNA"/>
</dbReference>
<proteinExistence type="predicted"/>
<accession>A0A7C8YW95</accession>
<organism evidence="1">
    <name type="scientific">Opuntia streptacantha</name>
    <name type="common">Prickly pear cactus</name>
    <name type="synonym">Opuntia cardona</name>
    <dbReference type="NCBI Taxonomy" id="393608"/>
    <lineage>
        <taxon>Eukaryota</taxon>
        <taxon>Viridiplantae</taxon>
        <taxon>Streptophyta</taxon>
        <taxon>Embryophyta</taxon>
        <taxon>Tracheophyta</taxon>
        <taxon>Spermatophyta</taxon>
        <taxon>Magnoliopsida</taxon>
        <taxon>eudicotyledons</taxon>
        <taxon>Gunneridae</taxon>
        <taxon>Pentapetalae</taxon>
        <taxon>Caryophyllales</taxon>
        <taxon>Cactineae</taxon>
        <taxon>Cactaceae</taxon>
        <taxon>Opuntioideae</taxon>
        <taxon>Opuntia</taxon>
    </lineage>
</organism>
<evidence type="ECO:0000313" key="1">
    <source>
        <dbReference type="EMBL" id="MBA4628139.1"/>
    </source>
</evidence>